<evidence type="ECO:0000256" key="2">
    <source>
        <dbReference type="SAM" id="MobiDB-lite"/>
    </source>
</evidence>
<dbReference type="Proteomes" id="UP000008221">
    <property type="component" value="Chromosome"/>
</dbReference>
<name>A0LT58_ACIC1</name>
<evidence type="ECO:0000313" key="4">
    <source>
        <dbReference type="Proteomes" id="UP000008221"/>
    </source>
</evidence>
<feature type="region of interest" description="Disordered" evidence="2">
    <location>
        <begin position="86"/>
        <end position="151"/>
    </location>
</feature>
<gene>
    <name evidence="3" type="ordered locus">Acel_0845</name>
</gene>
<dbReference type="EMBL" id="CP000481">
    <property type="protein sequence ID" value="ABK52618.1"/>
    <property type="molecule type" value="Genomic_DNA"/>
</dbReference>
<dbReference type="Gene3D" id="1.10.287.1700">
    <property type="match status" value="1"/>
</dbReference>
<dbReference type="KEGG" id="ace:Acel_0845"/>
<accession>A0LT58</accession>
<dbReference type="InParanoid" id="A0LT58"/>
<dbReference type="RefSeq" id="WP_011719681.1">
    <property type="nucleotide sequence ID" value="NC_008578.1"/>
</dbReference>
<feature type="compositionally biased region" description="Basic and acidic residues" evidence="2">
    <location>
        <begin position="86"/>
        <end position="129"/>
    </location>
</feature>
<sequence>MKRYIFPLARVLRLRAAQETAARDELRRAAARARQAEERCEEEFRRYDAQIASGAALRGNLFNLLAFRDEAARRARAVLDAEAARAAEEQARDDARAQWAEAKSRRSALERLDERRRAEHRYAADREEQSEIDDATAQRHHVNRKQPGASS</sequence>
<evidence type="ECO:0000256" key="1">
    <source>
        <dbReference type="SAM" id="Coils"/>
    </source>
</evidence>
<evidence type="ECO:0000313" key="3">
    <source>
        <dbReference type="EMBL" id="ABK52618.1"/>
    </source>
</evidence>
<dbReference type="InterPro" id="IPR053716">
    <property type="entry name" value="Flag_assembly_chemotaxis_eff"/>
</dbReference>
<proteinExistence type="predicted"/>
<organism evidence="3 4">
    <name type="scientific">Acidothermus cellulolyticus (strain ATCC 43068 / DSM 8971 / 11B)</name>
    <dbReference type="NCBI Taxonomy" id="351607"/>
    <lineage>
        <taxon>Bacteria</taxon>
        <taxon>Bacillati</taxon>
        <taxon>Actinomycetota</taxon>
        <taxon>Actinomycetes</taxon>
        <taxon>Acidothermales</taxon>
        <taxon>Acidothermaceae</taxon>
        <taxon>Acidothermus</taxon>
    </lineage>
</organism>
<dbReference type="HOGENOM" id="CLU_139638_0_0_11"/>
<reference evidence="3 4" key="1">
    <citation type="journal article" date="2009" name="Genome Res.">
        <title>Complete genome of the cellulolytic thermophile Acidothermus cellulolyticus 11B provides insights into its ecophysiological and evolutionary adaptations.</title>
        <authorList>
            <person name="Barabote R.D."/>
            <person name="Xie G."/>
            <person name="Leu D.H."/>
            <person name="Normand P."/>
            <person name="Necsulea A."/>
            <person name="Daubin V."/>
            <person name="Medigue C."/>
            <person name="Adney W.S."/>
            <person name="Xu X.C."/>
            <person name="Lapidus A."/>
            <person name="Parales R.E."/>
            <person name="Detter C."/>
            <person name="Pujic P."/>
            <person name="Bruce D."/>
            <person name="Lavire C."/>
            <person name="Challacombe J.F."/>
            <person name="Brettin T.S."/>
            <person name="Berry A.M."/>
        </authorList>
    </citation>
    <scope>NUCLEOTIDE SEQUENCE [LARGE SCALE GENOMIC DNA]</scope>
    <source>
        <strain evidence="4">ATCC 43068 / DSM 8971 / 11B</strain>
    </source>
</reference>
<dbReference type="AlphaFoldDB" id="A0LT58"/>
<protein>
    <submittedName>
        <fullName evidence="3">Uncharacterized protein</fullName>
    </submittedName>
</protein>
<keyword evidence="1" id="KW-0175">Coiled coil</keyword>
<keyword evidence="4" id="KW-1185">Reference proteome</keyword>
<dbReference type="STRING" id="351607.Acel_0845"/>
<feature type="coiled-coil region" evidence="1">
    <location>
        <begin position="16"/>
        <end position="50"/>
    </location>
</feature>